<name>A0ABW3KI80_9GAMM</name>
<gene>
    <name evidence="1" type="ORF">ACFQ1C_07230</name>
</gene>
<evidence type="ECO:0008006" key="3">
    <source>
        <dbReference type="Google" id="ProtNLM"/>
    </source>
</evidence>
<comment type="caution">
    <text evidence="1">The sequence shown here is derived from an EMBL/GenBank/DDBJ whole genome shotgun (WGS) entry which is preliminary data.</text>
</comment>
<accession>A0ABW3KI80</accession>
<dbReference type="Proteomes" id="UP001597048">
    <property type="component" value="Unassembled WGS sequence"/>
</dbReference>
<keyword evidence="2" id="KW-1185">Reference proteome</keyword>
<evidence type="ECO:0000313" key="2">
    <source>
        <dbReference type="Proteomes" id="UP001597048"/>
    </source>
</evidence>
<evidence type="ECO:0000313" key="1">
    <source>
        <dbReference type="EMBL" id="MFD1007943.1"/>
    </source>
</evidence>
<protein>
    <recommendedName>
        <fullName evidence="3">DUF4238 domain-containing protein</fullName>
    </recommendedName>
</protein>
<dbReference type="EMBL" id="JBHTJS010000029">
    <property type="protein sequence ID" value="MFD1007943.1"/>
    <property type="molecule type" value="Genomic_DNA"/>
</dbReference>
<proteinExistence type="predicted"/>
<reference evidence="2" key="1">
    <citation type="journal article" date="2019" name="Int. J. Syst. Evol. Microbiol.">
        <title>The Global Catalogue of Microorganisms (GCM) 10K type strain sequencing project: providing services to taxonomists for standard genome sequencing and annotation.</title>
        <authorList>
            <consortium name="The Broad Institute Genomics Platform"/>
            <consortium name="The Broad Institute Genome Sequencing Center for Infectious Disease"/>
            <person name="Wu L."/>
            <person name="Ma J."/>
        </authorList>
    </citation>
    <scope>NUCLEOTIDE SEQUENCE [LARGE SCALE GENOMIC DNA]</scope>
    <source>
        <strain evidence="2">CCUG 60525</strain>
    </source>
</reference>
<dbReference type="RefSeq" id="WP_379557934.1">
    <property type="nucleotide sequence ID" value="NZ_JBHTJS010000029.1"/>
</dbReference>
<organism evidence="1 2">
    <name type="scientific">Oceanisphaera ostreae</name>
    <dbReference type="NCBI Taxonomy" id="914151"/>
    <lineage>
        <taxon>Bacteria</taxon>
        <taxon>Pseudomonadati</taxon>
        <taxon>Pseudomonadota</taxon>
        <taxon>Gammaproteobacteria</taxon>
        <taxon>Aeromonadales</taxon>
        <taxon>Aeromonadaceae</taxon>
        <taxon>Oceanisphaera</taxon>
    </lineage>
</organism>
<sequence length="258" mass="29482">MSCKLCGGDDALQKSHIIPRSYFKGLKNGNGQLISVTCDATTTPKKENSDPKEKLLCRSCEQFLSDNYEKYGTRLFKSSRCVKKTRNYIEFNGFKYTEYYLFLVSILWRASLSSLEEFSSVDLQDKFEKILASCLRNKSIKLSASLKLDHFIRISVLRVVDTQSGVDDDVIRSVLLHFGAEHGNTAEDGMVYYFMISGFLICYLFKVESDIHEARTKRIGGQLLNRSQIKVPKVELSNLKQVHDAFKIVYEKAQSHIL</sequence>